<gene>
    <name evidence="2" type="ORF">ZIOFF_044861</name>
</gene>
<dbReference type="EMBL" id="JACMSC010000012">
    <property type="protein sequence ID" value="KAG6496978.1"/>
    <property type="molecule type" value="Genomic_DNA"/>
</dbReference>
<keyword evidence="3" id="KW-1185">Reference proteome</keyword>
<evidence type="ECO:0000256" key="1">
    <source>
        <dbReference type="SAM" id="MobiDB-lite"/>
    </source>
</evidence>
<dbReference type="Proteomes" id="UP000734854">
    <property type="component" value="Unassembled WGS sequence"/>
</dbReference>
<reference evidence="2 3" key="1">
    <citation type="submission" date="2020-08" db="EMBL/GenBank/DDBJ databases">
        <title>Plant Genome Project.</title>
        <authorList>
            <person name="Zhang R.-G."/>
        </authorList>
    </citation>
    <scope>NUCLEOTIDE SEQUENCE [LARGE SCALE GENOMIC DNA]</scope>
    <source>
        <tissue evidence="2">Rhizome</tissue>
    </source>
</reference>
<comment type="caution">
    <text evidence="2">The sequence shown here is derived from an EMBL/GenBank/DDBJ whole genome shotgun (WGS) entry which is preliminary data.</text>
</comment>
<dbReference type="PANTHER" id="PTHR33527:SF53">
    <property type="entry name" value="OS10G0561000 PROTEIN"/>
    <property type="match status" value="1"/>
</dbReference>
<accession>A0A8J5G5Z6</accession>
<organism evidence="2 3">
    <name type="scientific">Zingiber officinale</name>
    <name type="common">Ginger</name>
    <name type="synonym">Amomum zingiber</name>
    <dbReference type="NCBI Taxonomy" id="94328"/>
    <lineage>
        <taxon>Eukaryota</taxon>
        <taxon>Viridiplantae</taxon>
        <taxon>Streptophyta</taxon>
        <taxon>Embryophyta</taxon>
        <taxon>Tracheophyta</taxon>
        <taxon>Spermatophyta</taxon>
        <taxon>Magnoliopsida</taxon>
        <taxon>Liliopsida</taxon>
        <taxon>Zingiberales</taxon>
        <taxon>Zingiberaceae</taxon>
        <taxon>Zingiber</taxon>
    </lineage>
</organism>
<name>A0A8J5G5Z6_ZINOF</name>
<dbReference type="PANTHER" id="PTHR33527">
    <property type="entry name" value="OS07G0274300 PROTEIN"/>
    <property type="match status" value="1"/>
</dbReference>
<evidence type="ECO:0000313" key="3">
    <source>
        <dbReference type="Proteomes" id="UP000734854"/>
    </source>
</evidence>
<feature type="region of interest" description="Disordered" evidence="1">
    <location>
        <begin position="145"/>
        <end position="174"/>
    </location>
</feature>
<protein>
    <submittedName>
        <fullName evidence="2">Uncharacterized protein</fullName>
    </submittedName>
</protein>
<sequence>MAGSNLCPFGLKLFHKVERDFYGRLVQQLRQDRERMKLVMALWLWFESIGHHDFISRVSSVHDANVVLGFVAEAEACLGRLLVGDGGRGGDGDDGIPLTASLMAPEEMDLRFFDYHRQHAVKGIHHFFHNVCQVILDDVGGGGGGASAVQGAPSSPAPPLNPMAKPWSPDQANQTAEDQRSMFITFSRGHPISREDIVEFFSANYGPCLETVMIEKAQAGQLPMYGRLVFRSASMIAMVLNGQQTAKLLIKGKHLWARII</sequence>
<proteinExistence type="predicted"/>
<dbReference type="AlphaFoldDB" id="A0A8J5G5Z6"/>
<evidence type="ECO:0000313" key="2">
    <source>
        <dbReference type="EMBL" id="KAG6496978.1"/>
    </source>
</evidence>